<name>A0A814CJD1_9BILA</name>
<dbReference type="Proteomes" id="UP000663832">
    <property type="component" value="Unassembled WGS sequence"/>
</dbReference>
<evidence type="ECO:0000313" key="2">
    <source>
        <dbReference type="Proteomes" id="UP000663832"/>
    </source>
</evidence>
<dbReference type="OrthoDB" id="10043304at2759"/>
<sequence>MIQTPVIQNTKSILIQRILDSFKPISSDSTTNTSLSSINEIKTSCQSQNLSNKIYINFKNKNELGIKPHIDDLLEIIEYNKKSLCHSIEIIFNNHILNQQLSYKQKQSILRIILRRQQIFNQYFS</sequence>
<keyword evidence="2" id="KW-1185">Reference proteome</keyword>
<protein>
    <submittedName>
        <fullName evidence="1">Uncharacterized protein</fullName>
    </submittedName>
</protein>
<dbReference type="EMBL" id="CAJNOM010000058">
    <property type="protein sequence ID" value="CAF0945331.1"/>
    <property type="molecule type" value="Genomic_DNA"/>
</dbReference>
<reference evidence="1" key="1">
    <citation type="submission" date="2021-02" db="EMBL/GenBank/DDBJ databases">
        <authorList>
            <person name="Nowell W R."/>
        </authorList>
    </citation>
    <scope>NUCLEOTIDE SEQUENCE</scope>
</reference>
<comment type="caution">
    <text evidence="1">The sequence shown here is derived from an EMBL/GenBank/DDBJ whole genome shotgun (WGS) entry which is preliminary data.</text>
</comment>
<organism evidence="1 2">
    <name type="scientific">Adineta steineri</name>
    <dbReference type="NCBI Taxonomy" id="433720"/>
    <lineage>
        <taxon>Eukaryota</taxon>
        <taxon>Metazoa</taxon>
        <taxon>Spiralia</taxon>
        <taxon>Gnathifera</taxon>
        <taxon>Rotifera</taxon>
        <taxon>Eurotatoria</taxon>
        <taxon>Bdelloidea</taxon>
        <taxon>Adinetida</taxon>
        <taxon>Adinetidae</taxon>
        <taxon>Adineta</taxon>
    </lineage>
</organism>
<evidence type="ECO:0000313" key="1">
    <source>
        <dbReference type="EMBL" id="CAF0945331.1"/>
    </source>
</evidence>
<accession>A0A814CJD1</accession>
<dbReference type="AlphaFoldDB" id="A0A814CJD1"/>
<gene>
    <name evidence="1" type="ORF">QVE165_LOCUS11899</name>
</gene>
<proteinExistence type="predicted"/>